<keyword evidence="6" id="KW-1185">Reference proteome</keyword>
<dbReference type="PANTHER" id="PTHR46248">
    <property type="entry name" value="EXPRESSED PROTEIN"/>
    <property type="match status" value="1"/>
</dbReference>
<comment type="caution">
    <text evidence="5">The sequence shown here is derived from an EMBL/GenBank/DDBJ whole genome shotgun (WGS) entry which is preliminary data.</text>
</comment>
<reference evidence="5 6" key="1">
    <citation type="submission" date="2024-01" db="EMBL/GenBank/DDBJ databases">
        <title>The complete chloroplast genome sequence of Lithospermum erythrorhizon: insights into the phylogenetic relationship among Boraginaceae species and the maternal lineages of purple gromwells.</title>
        <authorList>
            <person name="Okada T."/>
            <person name="Watanabe K."/>
        </authorList>
    </citation>
    <scope>NUCLEOTIDE SEQUENCE [LARGE SCALE GENOMIC DNA]</scope>
</reference>
<dbReference type="AlphaFoldDB" id="A0AAV3RP10"/>
<evidence type="ECO:0000259" key="4">
    <source>
        <dbReference type="Pfam" id="PF14389"/>
    </source>
</evidence>
<keyword evidence="1" id="KW-0175">Coiled coil</keyword>
<feature type="coiled-coil region" evidence="1">
    <location>
        <begin position="66"/>
        <end position="100"/>
    </location>
</feature>
<dbReference type="Proteomes" id="UP001454036">
    <property type="component" value="Unassembled WGS sequence"/>
</dbReference>
<organism evidence="5 6">
    <name type="scientific">Lithospermum erythrorhizon</name>
    <name type="common">Purple gromwell</name>
    <name type="synonym">Lithospermum officinale var. erythrorhizon</name>
    <dbReference type="NCBI Taxonomy" id="34254"/>
    <lineage>
        <taxon>Eukaryota</taxon>
        <taxon>Viridiplantae</taxon>
        <taxon>Streptophyta</taxon>
        <taxon>Embryophyta</taxon>
        <taxon>Tracheophyta</taxon>
        <taxon>Spermatophyta</taxon>
        <taxon>Magnoliopsida</taxon>
        <taxon>eudicotyledons</taxon>
        <taxon>Gunneridae</taxon>
        <taxon>Pentapetalae</taxon>
        <taxon>asterids</taxon>
        <taxon>lamiids</taxon>
        <taxon>Boraginales</taxon>
        <taxon>Boraginaceae</taxon>
        <taxon>Boraginoideae</taxon>
        <taxon>Lithospermeae</taxon>
        <taxon>Lithospermum</taxon>
    </lineage>
</organism>
<evidence type="ECO:0000313" key="6">
    <source>
        <dbReference type="Proteomes" id="UP001454036"/>
    </source>
</evidence>
<feature type="domain" description="Ternary complex factor MIP1 leucine-zipper" evidence="4">
    <location>
        <begin position="14"/>
        <end position="95"/>
    </location>
</feature>
<dbReference type="InterPro" id="IPR006869">
    <property type="entry name" value="DUF547"/>
</dbReference>
<evidence type="ECO:0000313" key="5">
    <source>
        <dbReference type="EMBL" id="GAA0183423.1"/>
    </source>
</evidence>
<sequence>MKFEELLMMQQSEENQRKRDLQQEVEKLQNDLTGELHLKGVLQCALEEPSSCPSIPRMSSLIPHEIQLLLAEITMVEDQINGLERKIDDLKVNLYLEKQQNNKAWEMVGSKDLKPHLRKGQCKQKRLLQRVDHHIVERDYDKLTISQNLDERRKHRILKERGASIGSSLDMQSMYNSKSNGEDSRWSKNYHSFTPYDIEIDFEKPNKLSEEFIKCLIGIFLRLNQEALSKTKASVRDIDCTDPYGIYPDGDSQIKDVGSYKKFIQVTRNSMDTNRLTEFHPEMGKLRVLIHELGNVDLTYLSYRQKLAFWINIYNASIMQALLQHGLPPTKEKLLDLMKEAAVNIGGVVLNALAIERFILRLSYDSKHKKHTYEKEMILRHAYGVGYPEPSITFALCRGTWSSPALRIYSPDQVVNDLEKAKVEYLEASVGVTIKKNILIPKLMQWHITDFADDMESLVEWIYSQLPQSTSLKRMLMECLNGKIKSPLSKMIEIQPYEFDFRYLLPS</sequence>
<name>A0AAV3RP10_LITER</name>
<proteinExistence type="predicted"/>
<evidence type="ECO:0000256" key="1">
    <source>
        <dbReference type="SAM" id="Coils"/>
    </source>
</evidence>
<dbReference type="EMBL" id="BAABME010011219">
    <property type="protein sequence ID" value="GAA0183423.1"/>
    <property type="molecule type" value="Genomic_DNA"/>
</dbReference>
<gene>
    <name evidence="5" type="ORF">LIER_30836</name>
</gene>
<evidence type="ECO:0000256" key="2">
    <source>
        <dbReference type="SAM" id="MobiDB-lite"/>
    </source>
</evidence>
<accession>A0AAV3RP10</accession>
<feature type="domain" description="DUF547" evidence="3">
    <location>
        <begin position="301"/>
        <end position="426"/>
    </location>
</feature>
<dbReference type="PANTHER" id="PTHR46248:SF4">
    <property type="entry name" value="OS01G0147800 PROTEIN"/>
    <property type="match status" value="1"/>
</dbReference>
<dbReference type="Pfam" id="PF04784">
    <property type="entry name" value="DUF547"/>
    <property type="match status" value="1"/>
</dbReference>
<evidence type="ECO:0000259" key="3">
    <source>
        <dbReference type="Pfam" id="PF04784"/>
    </source>
</evidence>
<dbReference type="Pfam" id="PF14389">
    <property type="entry name" value="Lzipper-MIP1"/>
    <property type="match status" value="1"/>
</dbReference>
<feature type="region of interest" description="Disordered" evidence="2">
    <location>
        <begin position="1"/>
        <end position="20"/>
    </location>
</feature>
<dbReference type="InterPro" id="IPR025757">
    <property type="entry name" value="MIP1_Leuzipper"/>
</dbReference>
<evidence type="ECO:0008006" key="7">
    <source>
        <dbReference type="Google" id="ProtNLM"/>
    </source>
</evidence>
<protein>
    <recommendedName>
        <fullName evidence="7">DUF547 domain-containing protein</fullName>
    </recommendedName>
</protein>